<comment type="subunit">
    <text evidence="2">Homodimer.</text>
</comment>
<dbReference type="RefSeq" id="WP_089758771.1">
    <property type="nucleotide sequence ID" value="NZ_FNGO01000005.1"/>
</dbReference>
<dbReference type="InterPro" id="IPR008275">
    <property type="entry name" value="CoA_E_activase_dom"/>
</dbReference>
<dbReference type="FunFam" id="3.30.420.40:FF:000217">
    <property type="entry name" value="2-hydroxyisocaproyl-CoA dehydratase activator"/>
    <property type="match status" value="1"/>
</dbReference>
<evidence type="ECO:0000256" key="2">
    <source>
        <dbReference type="ARBA" id="ARBA00011738"/>
    </source>
</evidence>
<dbReference type="GO" id="GO:0046872">
    <property type="term" value="F:metal ion binding"/>
    <property type="evidence" value="ECO:0007669"/>
    <property type="project" value="UniProtKB-KW"/>
</dbReference>
<dbReference type="Pfam" id="PF01869">
    <property type="entry name" value="BcrAD_BadFG"/>
    <property type="match status" value="1"/>
</dbReference>
<dbReference type="STRING" id="321763.SAMN04488692_10528"/>
<comment type="cofactor">
    <cofactor evidence="1">
        <name>[4Fe-4S] cluster</name>
        <dbReference type="ChEBI" id="CHEBI:49883"/>
    </cofactor>
</comment>
<keyword evidence="3" id="KW-0479">Metal-binding</keyword>
<dbReference type="AlphaFoldDB" id="A0A1G9KJ59"/>
<protein>
    <submittedName>
        <fullName evidence="8">Benzoyl-CoA reductase, bcr type, subunit A/benzoyl-CoA reductase, bcr type, subunit D,TIGR02261</fullName>
    </submittedName>
</protein>
<dbReference type="PANTHER" id="PTHR32329">
    <property type="entry name" value="BIFUNCTIONAL PROTEIN [INCLUDES 2-HYDROXYACYL-COA DEHYDRATASE (N-TER) AND ITS ACTIVATOR DOMAIN (C_TERM)-RELATED"/>
    <property type="match status" value="1"/>
</dbReference>
<dbReference type="InterPro" id="IPR043129">
    <property type="entry name" value="ATPase_NBD"/>
</dbReference>
<keyword evidence="6" id="KW-0175">Coiled coil</keyword>
<dbReference type="PANTHER" id="PTHR32329:SF2">
    <property type="entry name" value="BIFUNCTIONAL PROTEIN [INCLUDES 2-HYDROXYACYL-COA DEHYDRATASE (N-TER) AND ITS ACTIVATOR DOMAIN (C_TERM)"/>
    <property type="match status" value="1"/>
</dbReference>
<dbReference type="Proteomes" id="UP000199476">
    <property type="component" value="Unassembled WGS sequence"/>
</dbReference>
<evidence type="ECO:0000313" key="8">
    <source>
        <dbReference type="EMBL" id="SDL49537.1"/>
    </source>
</evidence>
<dbReference type="EMBL" id="FNGO01000005">
    <property type="protein sequence ID" value="SDL49537.1"/>
    <property type="molecule type" value="Genomic_DNA"/>
</dbReference>
<gene>
    <name evidence="8" type="ORF">SAMN04488692_10528</name>
</gene>
<keyword evidence="4" id="KW-0408">Iron</keyword>
<name>A0A1G9KJ59_9FIRM</name>
<reference evidence="8 9" key="1">
    <citation type="submission" date="2016-10" db="EMBL/GenBank/DDBJ databases">
        <authorList>
            <person name="de Groot N.N."/>
        </authorList>
    </citation>
    <scope>NUCLEOTIDE SEQUENCE [LARGE SCALE GENOMIC DNA]</scope>
    <source>
        <strain evidence="8 9">SLAS-1</strain>
    </source>
</reference>
<evidence type="ECO:0000313" key="9">
    <source>
        <dbReference type="Proteomes" id="UP000199476"/>
    </source>
</evidence>
<evidence type="ECO:0000256" key="4">
    <source>
        <dbReference type="ARBA" id="ARBA00023004"/>
    </source>
</evidence>
<dbReference type="NCBIfam" id="TIGR00241">
    <property type="entry name" value="CoA_E_activ"/>
    <property type="match status" value="1"/>
</dbReference>
<dbReference type="OrthoDB" id="9778513at2"/>
<dbReference type="Gene3D" id="3.30.420.40">
    <property type="match status" value="2"/>
</dbReference>
<dbReference type="SUPFAM" id="SSF53067">
    <property type="entry name" value="Actin-like ATPase domain"/>
    <property type="match status" value="1"/>
</dbReference>
<organism evidence="8 9">
    <name type="scientific">Halarsenatibacter silvermanii</name>
    <dbReference type="NCBI Taxonomy" id="321763"/>
    <lineage>
        <taxon>Bacteria</taxon>
        <taxon>Bacillati</taxon>
        <taxon>Bacillota</taxon>
        <taxon>Clostridia</taxon>
        <taxon>Halanaerobiales</taxon>
        <taxon>Halarsenatibacteraceae</taxon>
        <taxon>Halarsenatibacter</taxon>
    </lineage>
</organism>
<sequence>MLSAGVDMGSLTTSAVICNNNKVLASYIRTTGADAEKAGTEALNEACREADLKIEEIEEIVATGYGRVNLPQADRQVTEITCHGRGARKLNSQTGTVIDIGGQDSKVIRLDGSGMVVDFEMNDKCAAGTGRFLEVMAEALEVELEELEELSARARNHVNISSMCAVFAESEVVSKVAEGHPREDIIKGIHKSIAERISAMAARVGMVETIMMTGGVAKNSGVVKCLEDELEVNIEVPDDPQIAGALGAALLAADDQKEAVGG</sequence>
<dbReference type="InterPro" id="IPR002731">
    <property type="entry name" value="ATPase_BadF"/>
</dbReference>
<evidence type="ECO:0000256" key="1">
    <source>
        <dbReference type="ARBA" id="ARBA00001966"/>
    </source>
</evidence>
<accession>A0A1G9KJ59</accession>
<evidence type="ECO:0000256" key="5">
    <source>
        <dbReference type="ARBA" id="ARBA00023014"/>
    </source>
</evidence>
<proteinExistence type="predicted"/>
<keyword evidence="9" id="KW-1185">Reference proteome</keyword>
<keyword evidence="5" id="KW-0411">Iron-sulfur</keyword>
<feature type="domain" description="ATPase BadF/BadG/BcrA/BcrD type" evidence="7">
    <location>
        <begin position="5"/>
        <end position="252"/>
    </location>
</feature>
<feature type="coiled-coil region" evidence="6">
    <location>
        <begin position="130"/>
        <end position="157"/>
    </location>
</feature>
<evidence type="ECO:0000259" key="7">
    <source>
        <dbReference type="Pfam" id="PF01869"/>
    </source>
</evidence>
<dbReference type="CDD" id="cd24036">
    <property type="entry name" value="ASKHA_NBD_BcrAD_BadFG_HgdC_HadI"/>
    <property type="match status" value="1"/>
</dbReference>
<evidence type="ECO:0000256" key="6">
    <source>
        <dbReference type="SAM" id="Coils"/>
    </source>
</evidence>
<dbReference type="GO" id="GO:0051536">
    <property type="term" value="F:iron-sulfur cluster binding"/>
    <property type="evidence" value="ECO:0007669"/>
    <property type="project" value="UniProtKB-KW"/>
</dbReference>
<dbReference type="InterPro" id="IPR051805">
    <property type="entry name" value="Dehydratase_Activator_Redct"/>
</dbReference>
<evidence type="ECO:0000256" key="3">
    <source>
        <dbReference type="ARBA" id="ARBA00022723"/>
    </source>
</evidence>